<dbReference type="InterPro" id="IPR009785">
    <property type="entry name" value="Prophage_Lj928_Orf309"/>
</dbReference>
<feature type="coiled-coil region" evidence="1">
    <location>
        <begin position="69"/>
        <end position="117"/>
    </location>
</feature>
<comment type="caution">
    <text evidence="2">The sequence shown here is derived from an EMBL/GenBank/DDBJ whole genome shotgun (WGS) entry which is preliminary data.</text>
</comment>
<protein>
    <submittedName>
        <fullName evidence="2">DUF1351 domain-containing protein</fullName>
    </submittedName>
</protein>
<name>A0ABW5PZC5_9BACI</name>
<evidence type="ECO:0000256" key="1">
    <source>
        <dbReference type="SAM" id="Coils"/>
    </source>
</evidence>
<accession>A0ABW5PZC5</accession>
<sequence length="278" mass="32182">MNELQVKTIELIPAAVEFNFDELSVVLDKQLKKYEGLEFTDKDATACKKTITELNKGKKALDTYRKETKKELTKSVTDFEKQCKELGEKFDSVINPLKEQHDQFEEERKNIKRLEIEGYIDHLVHVESLNEKYAAKLVVEDSYLTKSKTMKSIKAELLKAAEHFGIQQDKEEADQEVIKSHVELVNTKRTSNLPISSYITLLDYQSVEEIKERIEYDAQKKVSEVQYEQVPFSSAPASVSTDQETYAECYEVNGEEHELEMLEEYMSSNGLTWKVIEK</sequence>
<dbReference type="Pfam" id="PF07083">
    <property type="entry name" value="DUF1351"/>
    <property type="match status" value="1"/>
</dbReference>
<dbReference type="Proteomes" id="UP001597451">
    <property type="component" value="Unassembled WGS sequence"/>
</dbReference>
<proteinExistence type="predicted"/>
<keyword evidence="3" id="KW-1185">Reference proteome</keyword>
<dbReference type="RefSeq" id="WP_379561492.1">
    <property type="nucleotide sequence ID" value="NZ_JBHUMX010000019.1"/>
</dbReference>
<evidence type="ECO:0000313" key="3">
    <source>
        <dbReference type="Proteomes" id="UP001597451"/>
    </source>
</evidence>
<reference evidence="3" key="1">
    <citation type="journal article" date="2019" name="Int. J. Syst. Evol. Microbiol.">
        <title>The Global Catalogue of Microorganisms (GCM) 10K type strain sequencing project: providing services to taxonomists for standard genome sequencing and annotation.</title>
        <authorList>
            <consortium name="The Broad Institute Genomics Platform"/>
            <consortium name="The Broad Institute Genome Sequencing Center for Infectious Disease"/>
            <person name="Wu L."/>
            <person name="Ma J."/>
        </authorList>
    </citation>
    <scope>NUCLEOTIDE SEQUENCE [LARGE SCALE GENOMIC DNA]</scope>
    <source>
        <strain evidence="3">TISTR 1858</strain>
    </source>
</reference>
<keyword evidence="1" id="KW-0175">Coiled coil</keyword>
<organism evidence="2 3">
    <name type="scientific">Oceanobacillus kapialis</name>
    <dbReference type="NCBI Taxonomy" id="481353"/>
    <lineage>
        <taxon>Bacteria</taxon>
        <taxon>Bacillati</taxon>
        <taxon>Bacillota</taxon>
        <taxon>Bacilli</taxon>
        <taxon>Bacillales</taxon>
        <taxon>Bacillaceae</taxon>
        <taxon>Oceanobacillus</taxon>
    </lineage>
</organism>
<gene>
    <name evidence="2" type="ORF">ACFSUN_08100</name>
</gene>
<evidence type="ECO:0000313" key="2">
    <source>
        <dbReference type="EMBL" id="MFD2628749.1"/>
    </source>
</evidence>
<dbReference type="EMBL" id="JBHUMX010000019">
    <property type="protein sequence ID" value="MFD2628749.1"/>
    <property type="molecule type" value="Genomic_DNA"/>
</dbReference>